<reference evidence="1" key="1">
    <citation type="submission" date="2021-02" db="EMBL/GenBank/DDBJ databases">
        <authorList>
            <person name="Syme A R."/>
            <person name="Syme A R."/>
            <person name="Moolhuijzen P."/>
        </authorList>
    </citation>
    <scope>NUCLEOTIDE SEQUENCE</scope>
    <source>
        <strain evidence="1">W1-1</strain>
    </source>
</reference>
<evidence type="ECO:0000313" key="2">
    <source>
        <dbReference type="Proteomes" id="UP000472372"/>
    </source>
</evidence>
<protein>
    <submittedName>
        <fullName evidence="1">Uncharacterized protein</fullName>
    </submittedName>
</protein>
<gene>
    <name evidence="1" type="ORF">PTTW11_08415</name>
</gene>
<sequence>MNSLDLLLEFAVQQSNASESPASDVKNEDKSRVSNSDCYTETWGFNATAAQPGIYNPTYPSNNTPSSCAIQHSTSMPTMQTQQQYATVSTMQAANTQAESQSTYKTPLHTPQYRNTGVSQPSYQDSTQHHFTPEYNNTVYGPILQQQYHCPSHDPPWAGYYSNDITMPPANMMPWGVYKTSSCTLEGARQHEILDVFRGQESGTEQAQPLEGTCGCGQIHAGT</sequence>
<dbReference type="AlphaFoldDB" id="A0A6S6WIQ1"/>
<proteinExistence type="predicted"/>
<accession>A0A6S6WIQ1</accession>
<evidence type="ECO:0000313" key="1">
    <source>
        <dbReference type="EMBL" id="CAE7199199.1"/>
    </source>
</evidence>
<dbReference type="EMBL" id="HG992984">
    <property type="protein sequence ID" value="CAE7199199.1"/>
    <property type="molecule type" value="Genomic_DNA"/>
</dbReference>
<name>A0A6S6WIQ1_9PLEO</name>
<dbReference type="Proteomes" id="UP000472372">
    <property type="component" value="Chromosome 8"/>
</dbReference>
<organism evidence="1 2">
    <name type="scientific">Pyrenophora teres f. teres</name>
    <dbReference type="NCBI Taxonomy" id="97479"/>
    <lineage>
        <taxon>Eukaryota</taxon>
        <taxon>Fungi</taxon>
        <taxon>Dikarya</taxon>
        <taxon>Ascomycota</taxon>
        <taxon>Pezizomycotina</taxon>
        <taxon>Dothideomycetes</taxon>
        <taxon>Pleosporomycetidae</taxon>
        <taxon>Pleosporales</taxon>
        <taxon>Pleosporineae</taxon>
        <taxon>Pleosporaceae</taxon>
        <taxon>Pyrenophora</taxon>
    </lineage>
</organism>